<organism evidence="3 4">
    <name type="scientific">Streptomyces zhihengii</name>
    <dbReference type="NCBI Taxonomy" id="1818004"/>
    <lineage>
        <taxon>Bacteria</taxon>
        <taxon>Bacillati</taxon>
        <taxon>Actinomycetota</taxon>
        <taxon>Actinomycetes</taxon>
        <taxon>Kitasatosporales</taxon>
        <taxon>Streptomycetaceae</taxon>
        <taxon>Streptomyces</taxon>
    </lineage>
</organism>
<sequence length="264" mass="28829">MTITTTEPEQAAPAERPAAGPAPSPHWWRRPWVGPLALVSAVFIAMAVPRYLTLDPADSKIPPAAGHPWHYAVLVAHVVFGTVALVTCCLQVWPALRQRHPKVHRFSGRLYLVAGVLPAGVSGVAVALVSPSGLSMQMSTIMTSVLWVGTAVAGYRMARQRRFDDHRRWMVRSFALTLSIILSRILGVVYDYTILPQPDTQDIAQLIAWGQARAGLASWPGWILPLLFAEWWLVERGSGARHKARQARRRAALAASKTSAAGPS</sequence>
<feature type="transmembrane region" description="Helical" evidence="2">
    <location>
        <begin position="136"/>
        <end position="157"/>
    </location>
</feature>
<feature type="transmembrane region" description="Helical" evidence="2">
    <location>
        <begin position="32"/>
        <end position="52"/>
    </location>
</feature>
<feature type="transmembrane region" description="Helical" evidence="2">
    <location>
        <begin position="216"/>
        <end position="234"/>
    </location>
</feature>
<dbReference type="Pfam" id="PF10067">
    <property type="entry name" value="DUF2306"/>
    <property type="match status" value="1"/>
</dbReference>
<comment type="caution">
    <text evidence="3">The sequence shown here is derived from an EMBL/GenBank/DDBJ whole genome shotgun (WGS) entry which is preliminary data.</text>
</comment>
<reference evidence="3 4" key="1">
    <citation type="journal article" date="2016" name="Arch. Microbiol.">
        <title>Streptomyces zhihengii sp. nov., isolated from rhizospheric soil of Psammosilene tunicoides.</title>
        <authorList>
            <person name="Huang M.J."/>
            <person name="Fei J.J."/>
            <person name="Salam N."/>
            <person name="Kim C.J."/>
            <person name="Hozzein W.N."/>
            <person name="Xiao M."/>
            <person name="Huang H.Q."/>
            <person name="Li W.J."/>
        </authorList>
    </citation>
    <scope>NUCLEOTIDE SEQUENCE [LARGE SCALE GENOMIC DNA]</scope>
    <source>
        <strain evidence="3 4">YIM T102</strain>
    </source>
</reference>
<dbReference type="EMBL" id="JAFEJA010000001">
    <property type="protein sequence ID" value="MBM9618712.1"/>
    <property type="molecule type" value="Genomic_DNA"/>
</dbReference>
<dbReference type="Proteomes" id="UP000664109">
    <property type="component" value="Unassembled WGS sequence"/>
</dbReference>
<dbReference type="RefSeq" id="WP_205372951.1">
    <property type="nucleotide sequence ID" value="NZ_JAFEJA010000001.1"/>
</dbReference>
<evidence type="ECO:0000313" key="4">
    <source>
        <dbReference type="Proteomes" id="UP000664109"/>
    </source>
</evidence>
<accession>A0ABS2UMD3</accession>
<feature type="transmembrane region" description="Helical" evidence="2">
    <location>
        <begin position="108"/>
        <end position="130"/>
    </location>
</feature>
<feature type="compositionally biased region" description="Low complexity" evidence="1">
    <location>
        <begin position="7"/>
        <end position="21"/>
    </location>
</feature>
<keyword evidence="2" id="KW-0472">Membrane</keyword>
<evidence type="ECO:0000313" key="3">
    <source>
        <dbReference type="EMBL" id="MBM9618712.1"/>
    </source>
</evidence>
<feature type="region of interest" description="Disordered" evidence="1">
    <location>
        <begin position="1"/>
        <end position="24"/>
    </location>
</feature>
<name>A0ABS2UMD3_9ACTN</name>
<evidence type="ECO:0000256" key="2">
    <source>
        <dbReference type="SAM" id="Phobius"/>
    </source>
</evidence>
<evidence type="ECO:0000256" key="1">
    <source>
        <dbReference type="SAM" id="MobiDB-lite"/>
    </source>
</evidence>
<feature type="transmembrane region" description="Helical" evidence="2">
    <location>
        <begin position="169"/>
        <end position="190"/>
    </location>
</feature>
<keyword evidence="2" id="KW-1133">Transmembrane helix</keyword>
<keyword evidence="4" id="KW-1185">Reference proteome</keyword>
<proteinExistence type="predicted"/>
<keyword evidence="2" id="KW-0812">Transmembrane</keyword>
<protein>
    <submittedName>
        <fullName evidence="3">DUF2306 domain-containing protein</fullName>
    </submittedName>
</protein>
<gene>
    <name evidence="3" type="ORF">JE024_08095</name>
</gene>
<dbReference type="InterPro" id="IPR018750">
    <property type="entry name" value="DUF2306_membrane"/>
</dbReference>
<feature type="transmembrane region" description="Helical" evidence="2">
    <location>
        <begin position="72"/>
        <end position="96"/>
    </location>
</feature>